<name>A0A1V9XX55_9ACAR</name>
<organism evidence="2 3">
    <name type="scientific">Tropilaelaps mercedesae</name>
    <dbReference type="NCBI Taxonomy" id="418985"/>
    <lineage>
        <taxon>Eukaryota</taxon>
        <taxon>Metazoa</taxon>
        <taxon>Ecdysozoa</taxon>
        <taxon>Arthropoda</taxon>
        <taxon>Chelicerata</taxon>
        <taxon>Arachnida</taxon>
        <taxon>Acari</taxon>
        <taxon>Parasitiformes</taxon>
        <taxon>Mesostigmata</taxon>
        <taxon>Gamasina</taxon>
        <taxon>Dermanyssoidea</taxon>
        <taxon>Laelapidae</taxon>
        <taxon>Tropilaelaps</taxon>
    </lineage>
</organism>
<dbReference type="AlphaFoldDB" id="A0A1V9XX55"/>
<reference evidence="2 3" key="1">
    <citation type="journal article" date="2017" name="Gigascience">
        <title>Draft genome of the honey bee ectoparasitic mite, Tropilaelaps mercedesae, is shaped by the parasitic life history.</title>
        <authorList>
            <person name="Dong X."/>
            <person name="Armstrong S.D."/>
            <person name="Xia D."/>
            <person name="Makepeace B.L."/>
            <person name="Darby A.C."/>
            <person name="Kadowaki T."/>
        </authorList>
    </citation>
    <scope>NUCLEOTIDE SEQUENCE [LARGE SCALE GENOMIC DNA]</scope>
    <source>
        <strain evidence="2">Wuxi-XJTLU</strain>
    </source>
</reference>
<sequence>MRSLTAIALLLTLRVAAISAAYGYQACIAQYLTELGYLYLRKVREEALMAGVPDQVANRWLEGADECLDSFYYYVDAPLDYGDHAVGMLCALGELRASERGG</sequence>
<feature type="signal peptide" evidence="1">
    <location>
        <begin position="1"/>
        <end position="20"/>
    </location>
</feature>
<dbReference type="Proteomes" id="UP000192247">
    <property type="component" value="Unassembled WGS sequence"/>
</dbReference>
<dbReference type="EMBL" id="MNPL01002646">
    <property type="protein sequence ID" value="OQR78085.1"/>
    <property type="molecule type" value="Genomic_DNA"/>
</dbReference>
<comment type="caution">
    <text evidence="2">The sequence shown here is derived from an EMBL/GenBank/DDBJ whole genome shotgun (WGS) entry which is preliminary data.</text>
</comment>
<evidence type="ECO:0000256" key="1">
    <source>
        <dbReference type="SAM" id="SignalP"/>
    </source>
</evidence>
<dbReference type="InParanoid" id="A0A1V9XX55"/>
<protein>
    <submittedName>
        <fullName evidence="2">Uncharacterized protein</fullName>
    </submittedName>
</protein>
<keyword evidence="1" id="KW-0732">Signal</keyword>
<accession>A0A1V9XX55</accession>
<evidence type="ECO:0000313" key="2">
    <source>
        <dbReference type="EMBL" id="OQR78085.1"/>
    </source>
</evidence>
<keyword evidence="3" id="KW-1185">Reference proteome</keyword>
<evidence type="ECO:0000313" key="3">
    <source>
        <dbReference type="Proteomes" id="UP000192247"/>
    </source>
</evidence>
<gene>
    <name evidence="2" type="ORF">BIW11_02794</name>
</gene>
<proteinExistence type="predicted"/>
<feature type="chain" id="PRO_5012506443" evidence="1">
    <location>
        <begin position="21"/>
        <end position="102"/>
    </location>
</feature>